<evidence type="ECO:0000259" key="2">
    <source>
        <dbReference type="PROSITE" id="PS50853"/>
    </source>
</evidence>
<dbReference type="PROSITE" id="PS51257">
    <property type="entry name" value="PROKAR_LIPOPROTEIN"/>
    <property type="match status" value="1"/>
</dbReference>
<dbReference type="SUPFAM" id="SSF49265">
    <property type="entry name" value="Fibronectin type III"/>
    <property type="match status" value="1"/>
</dbReference>
<feature type="signal peptide" evidence="1">
    <location>
        <begin position="1"/>
        <end position="22"/>
    </location>
</feature>
<dbReference type="InterPro" id="IPR036116">
    <property type="entry name" value="FN3_sf"/>
</dbReference>
<keyword evidence="4" id="KW-1185">Reference proteome</keyword>
<dbReference type="SMART" id="SM00060">
    <property type="entry name" value="FN3"/>
    <property type="match status" value="1"/>
</dbReference>
<gene>
    <name evidence="3" type="ORF">CLV55_10571</name>
</gene>
<dbReference type="InterPro" id="IPR011871">
    <property type="entry name" value="Fib_succ_major"/>
</dbReference>
<dbReference type="CDD" id="cd00063">
    <property type="entry name" value="FN3"/>
    <property type="match status" value="1"/>
</dbReference>
<accession>A0A328YGT1</accession>
<proteinExistence type="predicted"/>
<dbReference type="Pfam" id="PF09603">
    <property type="entry name" value="Fib_succ_major"/>
    <property type="match status" value="1"/>
</dbReference>
<organism evidence="3 4">
    <name type="scientific">Flavobacterium aciduliphilum</name>
    <dbReference type="NCBI Taxonomy" id="1101402"/>
    <lineage>
        <taxon>Bacteria</taxon>
        <taxon>Pseudomonadati</taxon>
        <taxon>Bacteroidota</taxon>
        <taxon>Flavobacteriia</taxon>
        <taxon>Flavobacteriales</taxon>
        <taxon>Flavobacteriaceae</taxon>
        <taxon>Flavobacterium</taxon>
    </lineage>
</organism>
<protein>
    <submittedName>
        <fullName evidence="3">Uncharacterized protein (TIGR02145 family)</fullName>
    </submittedName>
</protein>
<name>A0A328YGT1_9FLAO</name>
<dbReference type="OrthoDB" id="9805760at2"/>
<keyword evidence="1" id="KW-0732">Signal</keyword>
<dbReference type="InterPro" id="IPR013783">
    <property type="entry name" value="Ig-like_fold"/>
</dbReference>
<dbReference type="PROSITE" id="PS50853">
    <property type="entry name" value="FN3"/>
    <property type="match status" value="1"/>
</dbReference>
<dbReference type="Proteomes" id="UP000248840">
    <property type="component" value="Unassembled WGS sequence"/>
</dbReference>
<sequence>MKKTIALILISLFFIGCSTSNDGNGNSTTTAIPVTPSNLVGNVVTNSKIKLSWTDNSTNETGFKIERKTGAGNYTVIATVNADIISYSDLGLTPNTTYTYRVYSYNTTGNSPTYSNEVTLTTTLTSITDIDGNTYQLTTISNQTFTTKNLEVTHYRNGDIIPQVTDATTWNNLTTGAWCYYQFQTAIGPVYGKCYNWYAVTDPRGLAPEGFHIPSNNEWDYLSNCLGYTTAGKKLKEAGNAHWPFVSGISATNSSGFTALPMEPQASFVQFWSTSTYTSPSNYTSGYYFGLSGGNDACFISNTVSFGLNSAAYVRCIMD</sequence>
<feature type="domain" description="Fibronectin type-III" evidence="2">
    <location>
        <begin position="35"/>
        <end position="125"/>
    </location>
</feature>
<comment type="caution">
    <text evidence="3">The sequence shown here is derived from an EMBL/GenBank/DDBJ whole genome shotgun (WGS) entry which is preliminary data.</text>
</comment>
<dbReference type="AlphaFoldDB" id="A0A328YGT1"/>
<evidence type="ECO:0000313" key="4">
    <source>
        <dbReference type="Proteomes" id="UP000248840"/>
    </source>
</evidence>
<feature type="chain" id="PRO_5016357715" evidence="1">
    <location>
        <begin position="23"/>
        <end position="319"/>
    </location>
</feature>
<dbReference type="Gene3D" id="2.60.40.10">
    <property type="entry name" value="Immunoglobulins"/>
    <property type="match status" value="1"/>
</dbReference>
<reference evidence="3 4" key="1">
    <citation type="submission" date="2018-06" db="EMBL/GenBank/DDBJ databases">
        <title>Genomic Encyclopedia of Archaeal and Bacterial Type Strains, Phase II (KMG-II): from individual species to whole genera.</title>
        <authorList>
            <person name="Goeker M."/>
        </authorList>
    </citation>
    <scope>NUCLEOTIDE SEQUENCE [LARGE SCALE GENOMIC DNA]</scope>
    <source>
        <strain evidence="3 4">DSM 25663</strain>
    </source>
</reference>
<evidence type="ECO:0000313" key="3">
    <source>
        <dbReference type="EMBL" id="RAR72504.1"/>
    </source>
</evidence>
<dbReference type="NCBIfam" id="TIGR02145">
    <property type="entry name" value="Fib_succ_major"/>
    <property type="match status" value="1"/>
</dbReference>
<dbReference type="Pfam" id="PF00041">
    <property type="entry name" value="fn3"/>
    <property type="match status" value="1"/>
</dbReference>
<evidence type="ECO:0000256" key="1">
    <source>
        <dbReference type="SAM" id="SignalP"/>
    </source>
</evidence>
<dbReference type="InterPro" id="IPR003961">
    <property type="entry name" value="FN3_dom"/>
</dbReference>
<dbReference type="RefSeq" id="WP_112112990.1">
    <property type="nucleotide sequence ID" value="NZ_QLSZ01000005.1"/>
</dbReference>
<dbReference type="EMBL" id="QLSZ01000005">
    <property type="protein sequence ID" value="RAR72504.1"/>
    <property type="molecule type" value="Genomic_DNA"/>
</dbReference>